<dbReference type="InterPro" id="IPR013783">
    <property type="entry name" value="Ig-like_fold"/>
</dbReference>
<dbReference type="Proteomes" id="UP000176923">
    <property type="component" value="Unassembled WGS sequence"/>
</dbReference>
<proteinExistence type="predicted"/>
<evidence type="ECO:0000313" key="3">
    <source>
        <dbReference type="Proteomes" id="UP000176923"/>
    </source>
</evidence>
<evidence type="ECO:0000313" key="2">
    <source>
        <dbReference type="EMBL" id="OGG12565.1"/>
    </source>
</evidence>
<sequence length="234" mass="25461">MKNKAKNFSIVVLLFIAVVSMFAGDVKAESYGWSPQVDFSNQGPPKCTDSQPDKAPILLQPNHPVLPKKAKNGEVVLYWHKVPGATGYNIYYGLTPKNYIYSAVNIGDTGNFTVGYLPNKTFYFAVQALKGCAAGALSQEWSGRPGGVGYSANNSVLGLSYNVVPVRKPVVEAEVMGVDIEPRLGDANQQENTVAVAYEPPPQEIQPTAIPSPVTQPVKKTNLWQNILSIFFKK</sequence>
<organism evidence="2 3">
    <name type="scientific">Candidatus Gottesmanbacteria bacterium RIFCSPHIGHO2_02_FULL_39_11</name>
    <dbReference type="NCBI Taxonomy" id="1798382"/>
    <lineage>
        <taxon>Bacteria</taxon>
        <taxon>Candidatus Gottesmaniibacteriota</taxon>
    </lineage>
</organism>
<dbReference type="EMBL" id="MFJL01000044">
    <property type="protein sequence ID" value="OGG12565.1"/>
    <property type="molecule type" value="Genomic_DNA"/>
</dbReference>
<evidence type="ECO:0000256" key="1">
    <source>
        <dbReference type="SAM" id="SignalP"/>
    </source>
</evidence>
<comment type="caution">
    <text evidence="2">The sequence shown here is derived from an EMBL/GenBank/DDBJ whole genome shotgun (WGS) entry which is preliminary data.</text>
</comment>
<evidence type="ECO:0008006" key="4">
    <source>
        <dbReference type="Google" id="ProtNLM"/>
    </source>
</evidence>
<feature type="signal peptide" evidence="1">
    <location>
        <begin position="1"/>
        <end position="23"/>
    </location>
</feature>
<dbReference type="Gene3D" id="2.60.40.10">
    <property type="entry name" value="Immunoglobulins"/>
    <property type="match status" value="1"/>
</dbReference>
<accession>A0A1F5ZJS3</accession>
<dbReference type="STRING" id="1798382.A3D77_04455"/>
<feature type="chain" id="PRO_5009522853" description="Fibronectin type-III domain-containing protein" evidence="1">
    <location>
        <begin position="24"/>
        <end position="234"/>
    </location>
</feature>
<dbReference type="SUPFAM" id="SSF49265">
    <property type="entry name" value="Fibronectin type III"/>
    <property type="match status" value="1"/>
</dbReference>
<dbReference type="AlphaFoldDB" id="A0A1F5ZJS3"/>
<gene>
    <name evidence="2" type="ORF">A3D77_04455</name>
</gene>
<dbReference type="InterPro" id="IPR036116">
    <property type="entry name" value="FN3_sf"/>
</dbReference>
<name>A0A1F5ZJS3_9BACT</name>
<keyword evidence="1" id="KW-0732">Signal</keyword>
<reference evidence="2 3" key="1">
    <citation type="journal article" date="2016" name="Nat. Commun.">
        <title>Thousands of microbial genomes shed light on interconnected biogeochemical processes in an aquifer system.</title>
        <authorList>
            <person name="Anantharaman K."/>
            <person name="Brown C.T."/>
            <person name="Hug L.A."/>
            <person name="Sharon I."/>
            <person name="Castelle C.J."/>
            <person name="Probst A.J."/>
            <person name="Thomas B.C."/>
            <person name="Singh A."/>
            <person name="Wilkins M.J."/>
            <person name="Karaoz U."/>
            <person name="Brodie E.L."/>
            <person name="Williams K.H."/>
            <person name="Hubbard S.S."/>
            <person name="Banfield J.F."/>
        </authorList>
    </citation>
    <scope>NUCLEOTIDE SEQUENCE [LARGE SCALE GENOMIC DNA]</scope>
</reference>
<protein>
    <recommendedName>
        <fullName evidence="4">Fibronectin type-III domain-containing protein</fullName>
    </recommendedName>
</protein>